<dbReference type="AlphaFoldDB" id="A0A6I9VX56"/>
<dbReference type="RefSeq" id="XP_011632874.1">
    <property type="nucleotide sequence ID" value="XM_011634572.2"/>
</dbReference>
<dbReference type="GeneID" id="105424380"/>
<evidence type="ECO:0000313" key="2">
    <source>
        <dbReference type="RefSeq" id="XP_011632874.1"/>
    </source>
</evidence>
<evidence type="ECO:0000313" key="1">
    <source>
        <dbReference type="Proteomes" id="UP000504615"/>
    </source>
</evidence>
<accession>A0A6I9VX56</accession>
<keyword evidence="1" id="KW-1185">Reference proteome</keyword>
<dbReference type="KEGG" id="pbar:105424380"/>
<dbReference type="OrthoDB" id="7699860at2759"/>
<dbReference type="Proteomes" id="UP000504615">
    <property type="component" value="Unplaced"/>
</dbReference>
<name>A0A6I9VX56_9HYME</name>
<gene>
    <name evidence="2" type="primary">LOC105424380</name>
</gene>
<reference evidence="2" key="1">
    <citation type="submission" date="2025-08" db="UniProtKB">
        <authorList>
            <consortium name="RefSeq"/>
        </authorList>
    </citation>
    <scope>IDENTIFICATION</scope>
</reference>
<protein>
    <submittedName>
        <fullName evidence="2">Uncharacterized protein LOC105424380</fullName>
    </submittedName>
</protein>
<sequence>MSMVESLLYKCCANWLLINVMRKFRKLSQLKRRRERTLNVRLPYTIKDKKDIESLFEGNFYVKLPRQSSRSCHVVFSTVEEKLNNYKHAKNKTVNGKRIVIQSLHDLAFVKDTKDRKIKKKIFIPEIKPDIKITQTLFISNIANGTKVHEIRGAIPGCVRVTLLKPYNKDFRSAIVKMENIQIAAKYLKEKQRWPILKGYKICMKSDTRTKHKKTNLTNVLKLYNENTMEDYKLSENLNYIENNNDT</sequence>
<proteinExistence type="predicted"/>
<organism evidence="1 2">
    <name type="scientific">Pogonomyrmex barbatus</name>
    <name type="common">red harvester ant</name>
    <dbReference type="NCBI Taxonomy" id="144034"/>
    <lineage>
        <taxon>Eukaryota</taxon>
        <taxon>Metazoa</taxon>
        <taxon>Ecdysozoa</taxon>
        <taxon>Arthropoda</taxon>
        <taxon>Hexapoda</taxon>
        <taxon>Insecta</taxon>
        <taxon>Pterygota</taxon>
        <taxon>Neoptera</taxon>
        <taxon>Endopterygota</taxon>
        <taxon>Hymenoptera</taxon>
        <taxon>Apocrita</taxon>
        <taxon>Aculeata</taxon>
        <taxon>Formicoidea</taxon>
        <taxon>Formicidae</taxon>
        <taxon>Myrmicinae</taxon>
        <taxon>Pogonomyrmex</taxon>
    </lineage>
</organism>